<dbReference type="SFLD" id="SFLDS00019">
    <property type="entry name" value="Glutathione_Transferase_(cytos"/>
    <property type="match status" value="1"/>
</dbReference>
<keyword evidence="4" id="KW-1185">Reference proteome</keyword>
<dbReference type="SUPFAM" id="SSF47616">
    <property type="entry name" value="GST C-terminal domain-like"/>
    <property type="match status" value="1"/>
</dbReference>
<dbReference type="PROSITE" id="PS50404">
    <property type="entry name" value="GST_NTER"/>
    <property type="match status" value="1"/>
</dbReference>
<comment type="caution">
    <text evidence="3">The sequence shown here is derived from an EMBL/GenBank/DDBJ whole genome shotgun (WGS) entry which is preliminary data.</text>
</comment>
<dbReference type="InterPro" id="IPR004045">
    <property type="entry name" value="Glutathione_S-Trfase_N"/>
</dbReference>
<dbReference type="InterPro" id="IPR036282">
    <property type="entry name" value="Glutathione-S-Trfase_C_sf"/>
</dbReference>
<evidence type="ECO:0000313" key="4">
    <source>
        <dbReference type="Proteomes" id="UP001560685"/>
    </source>
</evidence>
<dbReference type="PANTHER" id="PTHR44051">
    <property type="entry name" value="GLUTATHIONE S-TRANSFERASE-RELATED"/>
    <property type="match status" value="1"/>
</dbReference>
<dbReference type="PROSITE" id="PS50405">
    <property type="entry name" value="GST_CTER"/>
    <property type="match status" value="1"/>
</dbReference>
<evidence type="ECO:0000259" key="1">
    <source>
        <dbReference type="PROSITE" id="PS50404"/>
    </source>
</evidence>
<dbReference type="Pfam" id="PF00043">
    <property type="entry name" value="GST_C"/>
    <property type="match status" value="1"/>
</dbReference>
<feature type="domain" description="GST C-terminal" evidence="2">
    <location>
        <begin position="89"/>
        <end position="220"/>
    </location>
</feature>
<accession>A0ABV3Z1G3</accession>
<dbReference type="EMBL" id="JBEHZE010000001">
    <property type="protein sequence ID" value="MEX6632097.1"/>
    <property type="molecule type" value="Genomic_DNA"/>
</dbReference>
<evidence type="ECO:0000259" key="2">
    <source>
        <dbReference type="PROSITE" id="PS50405"/>
    </source>
</evidence>
<dbReference type="InterPro" id="IPR040079">
    <property type="entry name" value="Glutathione_S-Trfase"/>
</dbReference>
<sequence>MRTLLHMPLDPASRMVRIVLAEKGLPAELVERRPWDDAEGALASVNPAGTVPVLIDEPPTGGEVAISPVSTIIEYLDEAYSNAPLLPSTSAARAEARRISFWFLDKFDKEVSDFTLRERVDKRLMRRGQPDYEKLKHGGEALVWHLDYAAWLLDQRHWLACERLTIADLAAAAQISALDYIDLVPWDKFPAVKDWYARIKSRPSLRPILRDRIDGLPPPAHYDNPDF</sequence>
<dbReference type="Gene3D" id="3.40.30.10">
    <property type="entry name" value="Glutaredoxin"/>
    <property type="match status" value="1"/>
</dbReference>
<protein>
    <submittedName>
        <fullName evidence="3">Glutathione S-transferase family protein</fullName>
    </submittedName>
</protein>
<dbReference type="SUPFAM" id="SSF52833">
    <property type="entry name" value="Thioredoxin-like"/>
    <property type="match status" value="1"/>
</dbReference>
<gene>
    <name evidence="3" type="ORF">ABFZ84_00915</name>
</gene>
<evidence type="ECO:0000313" key="3">
    <source>
        <dbReference type="EMBL" id="MEX6632097.1"/>
    </source>
</evidence>
<reference evidence="3 4" key="1">
    <citation type="submission" date="2024-05" db="EMBL/GenBank/DDBJ databases">
        <title>Three bacterial strains, DH-69, EH-24, and ECK-19 isolated from coastal sediments.</title>
        <authorList>
            <person name="Ye Y.-Q."/>
            <person name="Du Z.-J."/>
        </authorList>
    </citation>
    <scope>NUCLEOTIDE SEQUENCE [LARGE SCALE GENOMIC DNA]</scope>
    <source>
        <strain evidence="3 4">ECK-19</strain>
    </source>
</reference>
<feature type="domain" description="GST N-terminal" evidence="1">
    <location>
        <begin position="1"/>
        <end position="84"/>
    </location>
</feature>
<dbReference type="Pfam" id="PF13417">
    <property type="entry name" value="GST_N_3"/>
    <property type="match status" value="1"/>
</dbReference>
<dbReference type="SFLD" id="SFLDG00358">
    <property type="entry name" value="Main_(cytGST)"/>
    <property type="match status" value="1"/>
</dbReference>
<dbReference type="RefSeq" id="WP_369311837.1">
    <property type="nucleotide sequence ID" value="NZ_JBEHZE010000001.1"/>
</dbReference>
<dbReference type="Proteomes" id="UP001560685">
    <property type="component" value="Unassembled WGS sequence"/>
</dbReference>
<dbReference type="InterPro" id="IPR004046">
    <property type="entry name" value="GST_C"/>
</dbReference>
<name>A0ABV3Z1G3_9PROT</name>
<dbReference type="InterPro" id="IPR036249">
    <property type="entry name" value="Thioredoxin-like_sf"/>
</dbReference>
<dbReference type="InterPro" id="IPR010987">
    <property type="entry name" value="Glutathione-S-Trfase_C-like"/>
</dbReference>
<dbReference type="CDD" id="cd00299">
    <property type="entry name" value="GST_C_family"/>
    <property type="match status" value="1"/>
</dbReference>
<dbReference type="Gene3D" id="1.20.1050.10">
    <property type="match status" value="1"/>
</dbReference>
<proteinExistence type="predicted"/>
<organism evidence="3 4">
    <name type="scientific">Hyphococcus lacteus</name>
    <dbReference type="NCBI Taxonomy" id="3143536"/>
    <lineage>
        <taxon>Bacteria</taxon>
        <taxon>Pseudomonadati</taxon>
        <taxon>Pseudomonadota</taxon>
        <taxon>Alphaproteobacteria</taxon>
        <taxon>Parvularculales</taxon>
        <taxon>Parvularculaceae</taxon>
        <taxon>Hyphococcus</taxon>
    </lineage>
</organism>
<dbReference type="CDD" id="cd00570">
    <property type="entry name" value="GST_N_family"/>
    <property type="match status" value="1"/>
</dbReference>
<dbReference type="PANTHER" id="PTHR44051:SF8">
    <property type="entry name" value="GLUTATHIONE S-TRANSFERASE GSTA"/>
    <property type="match status" value="1"/>
</dbReference>